<dbReference type="PANTHER" id="PTHR35802:SF1">
    <property type="entry name" value="PROTEASE SYNTHASE AND SPORULATION PROTEIN PAI 2"/>
    <property type="match status" value="1"/>
</dbReference>
<name>A0ABW8Q215_9GAMM</name>
<dbReference type="SUPFAM" id="SSF50475">
    <property type="entry name" value="FMN-binding split barrel"/>
    <property type="match status" value="1"/>
</dbReference>
<evidence type="ECO:0000313" key="1">
    <source>
        <dbReference type="EMBL" id="MFK7161883.1"/>
    </source>
</evidence>
<dbReference type="Proteomes" id="UP001621714">
    <property type="component" value="Unassembled WGS sequence"/>
</dbReference>
<accession>A0ABW8Q215</accession>
<dbReference type="RefSeq" id="WP_405341563.1">
    <property type="nucleotide sequence ID" value="NZ_JBANFI010000026.1"/>
</dbReference>
<sequence>MLVPGHFKEENYDKLHQYIKDYSFGVLVVADDNGIDANHLPFHFSSSKEHPLGTLRCHVARVNPVWQRIENGASVLVIFKGPDAYVSPSWYETKAETGKVVPTWNYLAVHAEGKGSIFREHSWLIEHLHQLTDLHESGRKNPWSVNDAPSEFTSRLVKAIVGIEIQIEKLIGQVKASQNHPARNRAGVKAGLAAGSASESAMSDFIS</sequence>
<organism evidence="1 2">
    <name type="scientific">Marinospirillum alkalitolerans</name>
    <dbReference type="NCBI Taxonomy" id="3123374"/>
    <lineage>
        <taxon>Bacteria</taxon>
        <taxon>Pseudomonadati</taxon>
        <taxon>Pseudomonadota</taxon>
        <taxon>Gammaproteobacteria</taxon>
        <taxon>Oceanospirillales</taxon>
        <taxon>Oceanospirillaceae</taxon>
        <taxon>Marinospirillum</taxon>
    </lineage>
</organism>
<dbReference type="InterPro" id="IPR012349">
    <property type="entry name" value="Split_barrel_FMN-bd"/>
</dbReference>
<keyword evidence="2" id="KW-1185">Reference proteome</keyword>
<dbReference type="InterPro" id="IPR007396">
    <property type="entry name" value="TR_PAI2-type"/>
</dbReference>
<gene>
    <name evidence="1" type="ORF">V6U78_12650</name>
</gene>
<proteinExistence type="predicted"/>
<reference evidence="1 2" key="1">
    <citation type="submission" date="2024-02" db="EMBL/GenBank/DDBJ databases">
        <title>Marinospirillum sp. MEB 164 isolated from Lonar lake sediment.</title>
        <authorList>
            <person name="Joshi A."/>
            <person name="Thite S."/>
        </authorList>
    </citation>
    <scope>NUCLEOTIDE SEQUENCE [LARGE SCALE GENOMIC DNA]</scope>
    <source>
        <strain evidence="1 2">MEB164</strain>
    </source>
</reference>
<dbReference type="EMBL" id="JBANFI010000026">
    <property type="protein sequence ID" value="MFK7161883.1"/>
    <property type="molecule type" value="Genomic_DNA"/>
</dbReference>
<dbReference type="PIRSF" id="PIRSF010372">
    <property type="entry name" value="PaiB"/>
    <property type="match status" value="1"/>
</dbReference>
<dbReference type="Gene3D" id="2.30.110.10">
    <property type="entry name" value="Electron Transport, Fmn-binding Protein, Chain A"/>
    <property type="match status" value="1"/>
</dbReference>
<dbReference type="PANTHER" id="PTHR35802">
    <property type="entry name" value="PROTEASE SYNTHASE AND SPORULATION PROTEIN PAI 2"/>
    <property type="match status" value="1"/>
</dbReference>
<protein>
    <submittedName>
        <fullName evidence="1">FMN-binding negative transcriptional regulator</fullName>
    </submittedName>
</protein>
<comment type="caution">
    <text evidence="1">The sequence shown here is derived from an EMBL/GenBank/DDBJ whole genome shotgun (WGS) entry which is preliminary data.</text>
</comment>
<dbReference type="Pfam" id="PF04299">
    <property type="entry name" value="FMN_bind_2"/>
    <property type="match status" value="1"/>
</dbReference>
<evidence type="ECO:0000313" key="2">
    <source>
        <dbReference type="Proteomes" id="UP001621714"/>
    </source>
</evidence>